<dbReference type="GO" id="GO:0008233">
    <property type="term" value="F:peptidase activity"/>
    <property type="evidence" value="ECO:0007669"/>
    <property type="project" value="UniProtKB-KW"/>
</dbReference>
<keyword evidence="2" id="KW-0645">Protease</keyword>
<feature type="non-terminal residue" evidence="5">
    <location>
        <position position="1"/>
    </location>
</feature>
<keyword evidence="3" id="KW-0378">Hydrolase</keyword>
<accession>X0VDG5</accession>
<evidence type="ECO:0000256" key="1">
    <source>
        <dbReference type="ARBA" id="ARBA00022612"/>
    </source>
</evidence>
<evidence type="ECO:0000256" key="3">
    <source>
        <dbReference type="ARBA" id="ARBA00022801"/>
    </source>
</evidence>
<proteinExistence type="predicted"/>
<reference evidence="5" key="1">
    <citation type="journal article" date="2014" name="Front. Microbiol.">
        <title>High frequency of phylogenetically diverse reductive dehalogenase-homologous genes in deep subseafloor sedimentary metagenomes.</title>
        <authorList>
            <person name="Kawai M."/>
            <person name="Futagami T."/>
            <person name="Toyoda A."/>
            <person name="Takaki Y."/>
            <person name="Nishi S."/>
            <person name="Hori S."/>
            <person name="Arai W."/>
            <person name="Tsubouchi T."/>
            <person name="Morono Y."/>
            <person name="Uchiyama I."/>
            <person name="Ito T."/>
            <person name="Fujiyama A."/>
            <person name="Inagaki F."/>
            <person name="Takami H."/>
        </authorList>
    </citation>
    <scope>NUCLEOTIDE SEQUENCE</scope>
    <source>
        <strain evidence="5">Expedition CK06-06</strain>
    </source>
</reference>
<organism evidence="5">
    <name type="scientific">marine sediment metagenome</name>
    <dbReference type="NCBI Taxonomy" id="412755"/>
    <lineage>
        <taxon>unclassified sequences</taxon>
        <taxon>metagenomes</taxon>
        <taxon>ecological metagenomes</taxon>
    </lineage>
</organism>
<dbReference type="InterPro" id="IPR054613">
    <property type="entry name" value="Peptidase_S78_dom"/>
</dbReference>
<dbReference type="GO" id="GO:0006508">
    <property type="term" value="P:proteolysis"/>
    <property type="evidence" value="ECO:0007669"/>
    <property type="project" value="UniProtKB-KW"/>
</dbReference>
<evidence type="ECO:0000259" key="4">
    <source>
        <dbReference type="Pfam" id="PF04586"/>
    </source>
</evidence>
<gene>
    <name evidence="5" type="ORF">S01H1_37182</name>
</gene>
<comment type="caution">
    <text evidence="5">The sequence shown here is derived from an EMBL/GenBank/DDBJ whole genome shotgun (WGS) entry which is preliminary data.</text>
</comment>
<keyword evidence="1" id="KW-1188">Viral release from host cell</keyword>
<evidence type="ECO:0000313" key="5">
    <source>
        <dbReference type="EMBL" id="GAG10493.1"/>
    </source>
</evidence>
<dbReference type="AlphaFoldDB" id="X0VDG5"/>
<name>X0VDG5_9ZZZZ</name>
<dbReference type="EMBL" id="BARS01023347">
    <property type="protein sequence ID" value="GAG10493.1"/>
    <property type="molecule type" value="Genomic_DNA"/>
</dbReference>
<sequence length="211" mass="23573">KMENKEVRTIHEFSEIRADKKSRNVEGLGIVFNKESRDLGGFIEIILPEAMEGVIENSDILALLDHQKQRGVLARSVNGKGSLATTITAAGVRYNYTAPNTPLGDEVREGIQRKDIRGSSFSFTIAKGGDKIEKRSDGVIVRTIKQFDKIFDISAVYTAAYTDTTVALRSLDEYNKANPPIDKTIEDKLARPKLTNEELAMRSKNNYHIKN</sequence>
<dbReference type="Pfam" id="PF04586">
    <property type="entry name" value="Peptidase_S78"/>
    <property type="match status" value="1"/>
</dbReference>
<feature type="domain" description="Prohead serine protease" evidence="4">
    <location>
        <begin position="16"/>
        <end position="176"/>
    </location>
</feature>
<evidence type="ECO:0000256" key="2">
    <source>
        <dbReference type="ARBA" id="ARBA00022670"/>
    </source>
</evidence>
<protein>
    <recommendedName>
        <fullName evidence="4">Prohead serine protease domain-containing protein</fullName>
    </recommendedName>
</protein>